<keyword evidence="3" id="KW-1185">Reference proteome</keyword>
<dbReference type="AlphaFoldDB" id="A0A291QUW9"/>
<name>A0A291QUW9_9BACT</name>
<dbReference type="EMBL" id="CP023777">
    <property type="protein sequence ID" value="ATL47829.1"/>
    <property type="molecule type" value="Genomic_DNA"/>
</dbReference>
<reference evidence="2 3" key="1">
    <citation type="submission" date="2017-10" db="EMBL/GenBank/DDBJ databases">
        <title>Paenichitinophaga pekingensis gen. nov., sp. nov., isolated from activated sludge.</title>
        <authorList>
            <person name="Jin D."/>
            <person name="Kong X."/>
            <person name="Deng Y."/>
            <person name="Bai Z."/>
        </authorList>
    </citation>
    <scope>NUCLEOTIDE SEQUENCE [LARGE SCALE GENOMIC DNA]</scope>
    <source>
        <strain evidence="2 3">13</strain>
    </source>
</reference>
<feature type="transmembrane region" description="Helical" evidence="1">
    <location>
        <begin position="12"/>
        <end position="32"/>
    </location>
</feature>
<protein>
    <recommendedName>
        <fullName evidence="4">Amino acid permease</fullName>
    </recommendedName>
</protein>
<keyword evidence="1" id="KW-0812">Transmembrane</keyword>
<feature type="transmembrane region" description="Helical" evidence="1">
    <location>
        <begin position="94"/>
        <end position="116"/>
    </location>
</feature>
<evidence type="ECO:0000256" key="1">
    <source>
        <dbReference type="SAM" id="Phobius"/>
    </source>
</evidence>
<gene>
    <name evidence="2" type="ORF">COR50_12005</name>
</gene>
<accession>A0A291QUW9</accession>
<dbReference type="RefSeq" id="WP_098194206.1">
    <property type="nucleotide sequence ID" value="NZ_CP023777.1"/>
</dbReference>
<evidence type="ECO:0000313" key="3">
    <source>
        <dbReference type="Proteomes" id="UP000220133"/>
    </source>
</evidence>
<dbReference type="Proteomes" id="UP000220133">
    <property type="component" value="Chromosome"/>
</dbReference>
<evidence type="ECO:0008006" key="4">
    <source>
        <dbReference type="Google" id="ProtNLM"/>
    </source>
</evidence>
<evidence type="ECO:0000313" key="2">
    <source>
        <dbReference type="EMBL" id="ATL47829.1"/>
    </source>
</evidence>
<dbReference type="InterPro" id="IPR024294">
    <property type="entry name" value="DUF3810"/>
</dbReference>
<proteinExistence type="predicted"/>
<keyword evidence="1" id="KW-1133">Transmembrane helix</keyword>
<keyword evidence="1" id="KW-0472">Membrane</keyword>
<dbReference type="Pfam" id="PF12725">
    <property type="entry name" value="DUF3810"/>
    <property type="match status" value="1"/>
</dbReference>
<feature type="transmembrane region" description="Helical" evidence="1">
    <location>
        <begin position="64"/>
        <end position="82"/>
    </location>
</feature>
<dbReference type="OrthoDB" id="1048788at2"/>
<organism evidence="2 3">
    <name type="scientific">Chitinophaga caeni</name>
    <dbReference type="NCBI Taxonomy" id="2029983"/>
    <lineage>
        <taxon>Bacteria</taxon>
        <taxon>Pseudomonadati</taxon>
        <taxon>Bacteroidota</taxon>
        <taxon>Chitinophagia</taxon>
        <taxon>Chitinophagales</taxon>
        <taxon>Chitinophagaceae</taxon>
        <taxon>Chitinophaga</taxon>
    </lineage>
</organism>
<dbReference type="KEGG" id="cbae:COR50_12005"/>
<sequence length="383" mass="44372">MENRVNFKIKFIRIALSLLVIAIVQFLLNANIRLADFYFHRWYVSISKGLRYVLGNVPFSIGDVIYTTWIIIGIVFLFKIVFNAVRVKWREAAYILLQAVHSVLHIYLAFLLLWGYNYQRNSVEEDFNLPPSAHYDANSLYRLSDTLVNMANGELEMIFREKLDRDLPKEQLFGMAAAAYDRLATENVHLNYTYTSIKPSLYNKWLNYIGVTGYLNPFTNEAQVNTSVPGFTLPFTTCHEIAHQLGYAPEEDANFVGFVVASQSKDPRFRYSAHFEMLLYSVRMLGRQNDSLAQVILEKTLPGIREDYKTLRTFYENYQGPVDDYSRLLYDQYLKANQQEMGVQSYSEVVRWLLVYYGISAAAPPIPIDTLQSVHHQYVDTTL</sequence>